<dbReference type="PANTHER" id="PTHR34475:SF1">
    <property type="entry name" value="CYTOSKELETON PROTEIN RODZ"/>
    <property type="match status" value="1"/>
</dbReference>
<keyword evidence="4" id="KW-1185">Reference proteome</keyword>
<gene>
    <name evidence="3" type="ORF">SAMN02745124_01167</name>
</gene>
<dbReference type="GO" id="GO:0003677">
    <property type="term" value="F:DNA binding"/>
    <property type="evidence" value="ECO:0007669"/>
    <property type="project" value="InterPro"/>
</dbReference>
<dbReference type="OrthoDB" id="9797543at2"/>
<reference evidence="3 4" key="1">
    <citation type="submission" date="2016-11" db="EMBL/GenBank/DDBJ databases">
        <authorList>
            <person name="Jaros S."/>
            <person name="Januszkiewicz K."/>
            <person name="Wedrychowicz H."/>
        </authorList>
    </citation>
    <scope>NUCLEOTIDE SEQUENCE [LARGE SCALE GENOMIC DNA]</scope>
    <source>
        <strain evidence="3 4">DSM 9705</strain>
    </source>
</reference>
<keyword evidence="2" id="KW-0812">Transmembrane</keyword>
<dbReference type="PANTHER" id="PTHR34475">
    <property type="match status" value="1"/>
</dbReference>
<evidence type="ECO:0000313" key="4">
    <source>
        <dbReference type="Proteomes" id="UP000184139"/>
    </source>
</evidence>
<dbReference type="Gene3D" id="1.10.260.40">
    <property type="entry name" value="lambda repressor-like DNA-binding domains"/>
    <property type="match status" value="1"/>
</dbReference>
<evidence type="ECO:0000256" key="1">
    <source>
        <dbReference type="SAM" id="MobiDB-lite"/>
    </source>
</evidence>
<dbReference type="AlphaFoldDB" id="A0A1M5UHT5"/>
<dbReference type="RefSeq" id="WP_073374167.1">
    <property type="nucleotide sequence ID" value="NZ_FQXS01000005.1"/>
</dbReference>
<feature type="transmembrane region" description="Helical" evidence="2">
    <location>
        <begin position="115"/>
        <end position="140"/>
    </location>
</feature>
<dbReference type="InterPro" id="IPR010982">
    <property type="entry name" value="Lambda_DNA-bd_dom_sf"/>
</dbReference>
<dbReference type="InterPro" id="IPR050400">
    <property type="entry name" value="Bact_Cytoskel_RodZ"/>
</dbReference>
<evidence type="ECO:0000313" key="3">
    <source>
        <dbReference type="EMBL" id="SHH62490.1"/>
    </source>
</evidence>
<keyword evidence="2" id="KW-0472">Membrane</keyword>
<keyword evidence="2" id="KW-1133">Transmembrane helix</keyword>
<dbReference type="EMBL" id="FQXS01000005">
    <property type="protein sequence ID" value="SHH62490.1"/>
    <property type="molecule type" value="Genomic_DNA"/>
</dbReference>
<feature type="compositionally biased region" description="Polar residues" evidence="1">
    <location>
        <begin position="159"/>
        <end position="175"/>
    </location>
</feature>
<protein>
    <submittedName>
        <fullName evidence="3">Protein RodZ, contains Xre-like HTH and DUF4115 domains</fullName>
    </submittedName>
</protein>
<accession>A0A1M5UHT5</accession>
<feature type="region of interest" description="Disordered" evidence="1">
    <location>
        <begin position="157"/>
        <end position="196"/>
    </location>
</feature>
<dbReference type="Proteomes" id="UP000184139">
    <property type="component" value="Unassembled WGS sequence"/>
</dbReference>
<evidence type="ECO:0000256" key="2">
    <source>
        <dbReference type="SAM" id="Phobius"/>
    </source>
</evidence>
<proteinExistence type="predicted"/>
<organism evidence="3 4">
    <name type="scientific">Desulfofustis glycolicus DSM 9705</name>
    <dbReference type="NCBI Taxonomy" id="1121409"/>
    <lineage>
        <taxon>Bacteria</taxon>
        <taxon>Pseudomonadati</taxon>
        <taxon>Thermodesulfobacteriota</taxon>
        <taxon>Desulfobulbia</taxon>
        <taxon>Desulfobulbales</taxon>
        <taxon>Desulfocapsaceae</taxon>
        <taxon>Desulfofustis</taxon>
    </lineage>
</organism>
<dbReference type="Pfam" id="PF13413">
    <property type="entry name" value="HTH_25"/>
    <property type="match status" value="1"/>
</dbReference>
<sequence length="287" mass="31278">MENRIDDNDRESIGALFRRLRLERSLEIADVAAETRITPEIIRAMEADDFTALPPLAFARGFYGLYAAMLGLDQEEIIQRFSDEYKRTDTVTKSGGLTAPSWQERHVGSMASPPSYSFGTIFGIGLLIVLLIAAGISWYAGYNPASQASKWLRGFQQPPAEQSVTADQQTPQPQALPNKPAPAGEAGVAPSEPLVPPATTPLAEGYRYLLVAEFQEDATISIAIDDQTKETVSLSRGTIRTWQARESIGLELPAETAVRLFLNGITLPLPPATDGTISLTIPEYLLD</sequence>
<dbReference type="STRING" id="1121409.SAMN02745124_01167"/>
<name>A0A1M5UHT5_9BACT</name>